<reference evidence="1 2" key="1">
    <citation type="submission" date="2018-06" db="EMBL/GenBank/DDBJ databases">
        <title>Complete Genomes of Monosporascus.</title>
        <authorList>
            <person name="Robinson A.J."/>
            <person name="Natvig D.O."/>
        </authorList>
    </citation>
    <scope>NUCLEOTIDE SEQUENCE [LARGE SCALE GENOMIC DNA]</scope>
    <source>
        <strain evidence="1 2">CBS 110550</strain>
    </source>
</reference>
<comment type="caution">
    <text evidence="1">The sequence shown here is derived from an EMBL/GenBank/DDBJ whole genome shotgun (WGS) entry which is preliminary data.</text>
</comment>
<dbReference type="EMBL" id="QJNU01000751">
    <property type="protein sequence ID" value="RYO87387.1"/>
    <property type="molecule type" value="Genomic_DNA"/>
</dbReference>
<proteinExistence type="predicted"/>
<evidence type="ECO:0000313" key="2">
    <source>
        <dbReference type="Proteomes" id="UP000293360"/>
    </source>
</evidence>
<dbReference type="Proteomes" id="UP000293360">
    <property type="component" value="Unassembled WGS sequence"/>
</dbReference>
<organism evidence="1 2">
    <name type="scientific">Monosporascus ibericus</name>
    <dbReference type="NCBI Taxonomy" id="155417"/>
    <lineage>
        <taxon>Eukaryota</taxon>
        <taxon>Fungi</taxon>
        <taxon>Dikarya</taxon>
        <taxon>Ascomycota</taxon>
        <taxon>Pezizomycotina</taxon>
        <taxon>Sordariomycetes</taxon>
        <taxon>Xylariomycetidae</taxon>
        <taxon>Xylariales</taxon>
        <taxon>Xylariales incertae sedis</taxon>
        <taxon>Monosporascus</taxon>
    </lineage>
</organism>
<protein>
    <submittedName>
        <fullName evidence="1">Uncharacterized protein</fullName>
    </submittedName>
</protein>
<accession>A0A4Q4SWE9</accession>
<keyword evidence="2" id="KW-1185">Reference proteome</keyword>
<dbReference type="OrthoDB" id="4658201at2759"/>
<sequence length="128" mass="14663">MANKELDEARERLANVALLSLPASPKFDFSFEGLRRAQETLEVDLEAFRLETEKNDDLRNIASAPGVNHMTLHGFVISDEVHVFAYEFIHDSDLRKYTREAWHELRETQERLRRAAGGSDGGSLWGEF</sequence>
<dbReference type="AlphaFoldDB" id="A0A4Q4SWE9"/>
<gene>
    <name evidence="1" type="ORF">DL764_008867</name>
</gene>
<name>A0A4Q4SWE9_9PEZI</name>
<evidence type="ECO:0000313" key="1">
    <source>
        <dbReference type="EMBL" id="RYO87387.1"/>
    </source>
</evidence>